<dbReference type="PRINTS" id="PR00103">
    <property type="entry name" value="CAMPKINASE"/>
</dbReference>
<name>A0ABY4R198_9ACTN</name>
<reference evidence="6" key="1">
    <citation type="journal article" date="2018" name="Int. J. Syst. Evol. Microbiol.">
        <title>Jatrophihabitans telluris sp. nov., isolated from sediment soil of lava forest wetlands and the emended description of the genus Jatrophihabitans.</title>
        <authorList>
            <person name="Lee K.C."/>
            <person name="Suh M.K."/>
            <person name="Eom M.K."/>
            <person name="Kim K.K."/>
            <person name="Kim J.S."/>
            <person name="Kim D.S."/>
            <person name="Ko S.H."/>
            <person name="Shin Y.K."/>
            <person name="Lee J.S."/>
        </authorList>
    </citation>
    <scope>NUCLEOTIDE SEQUENCE</scope>
    <source>
        <strain evidence="6">N237</strain>
    </source>
</reference>
<dbReference type="EMBL" id="CP097332">
    <property type="protein sequence ID" value="UQX89282.1"/>
    <property type="molecule type" value="Genomic_DNA"/>
</dbReference>
<dbReference type="Gene3D" id="2.60.120.10">
    <property type="entry name" value="Jelly Rolls"/>
    <property type="match status" value="1"/>
</dbReference>
<keyword evidence="2" id="KW-0238">DNA-binding</keyword>
<dbReference type="SMART" id="SM00100">
    <property type="entry name" value="cNMP"/>
    <property type="match status" value="1"/>
</dbReference>
<feature type="domain" description="Cyclic nucleotide-binding" evidence="4">
    <location>
        <begin position="22"/>
        <end position="142"/>
    </location>
</feature>
<dbReference type="PROSITE" id="PS50042">
    <property type="entry name" value="CNMP_BINDING_3"/>
    <property type="match status" value="1"/>
</dbReference>
<dbReference type="Proteomes" id="UP001056336">
    <property type="component" value="Chromosome"/>
</dbReference>
<dbReference type="InterPro" id="IPR036388">
    <property type="entry name" value="WH-like_DNA-bd_sf"/>
</dbReference>
<reference evidence="6" key="2">
    <citation type="submission" date="2022-05" db="EMBL/GenBank/DDBJ databases">
        <authorList>
            <person name="Kim J.-S."/>
            <person name="Lee K."/>
            <person name="Suh M."/>
            <person name="Eom M."/>
            <person name="Kim J.-S."/>
            <person name="Kim D.-S."/>
            <person name="Ko S.-H."/>
            <person name="Shin Y."/>
            <person name="Lee J.-S."/>
        </authorList>
    </citation>
    <scope>NUCLEOTIDE SEQUENCE</scope>
    <source>
        <strain evidence="6">N237</strain>
    </source>
</reference>
<dbReference type="InterPro" id="IPR000595">
    <property type="entry name" value="cNMP-bd_dom"/>
</dbReference>
<dbReference type="SUPFAM" id="SSF46785">
    <property type="entry name" value="Winged helix' DNA-binding domain"/>
    <property type="match status" value="1"/>
</dbReference>
<proteinExistence type="predicted"/>
<dbReference type="Pfam" id="PF13545">
    <property type="entry name" value="HTH_Crp_2"/>
    <property type="match status" value="1"/>
</dbReference>
<keyword evidence="1" id="KW-0805">Transcription regulation</keyword>
<protein>
    <submittedName>
        <fullName evidence="6">Crp/Fnr family transcriptional regulator</fullName>
    </submittedName>
</protein>
<evidence type="ECO:0000313" key="7">
    <source>
        <dbReference type="Proteomes" id="UP001056336"/>
    </source>
</evidence>
<dbReference type="PROSITE" id="PS51063">
    <property type="entry name" value="HTH_CRP_2"/>
    <property type="match status" value="1"/>
</dbReference>
<dbReference type="PANTHER" id="PTHR24567:SF68">
    <property type="entry name" value="DNA-BINDING TRANSCRIPTIONAL DUAL REGULATOR CRP"/>
    <property type="match status" value="1"/>
</dbReference>
<organism evidence="6 7">
    <name type="scientific">Jatrophihabitans telluris</name>
    <dbReference type="NCBI Taxonomy" id="2038343"/>
    <lineage>
        <taxon>Bacteria</taxon>
        <taxon>Bacillati</taxon>
        <taxon>Actinomycetota</taxon>
        <taxon>Actinomycetes</taxon>
        <taxon>Jatrophihabitantales</taxon>
        <taxon>Jatrophihabitantaceae</taxon>
        <taxon>Jatrophihabitans</taxon>
    </lineage>
</organism>
<dbReference type="SUPFAM" id="SSF51206">
    <property type="entry name" value="cAMP-binding domain-like"/>
    <property type="match status" value="1"/>
</dbReference>
<gene>
    <name evidence="6" type="ORF">M6D93_04575</name>
</gene>
<evidence type="ECO:0000259" key="4">
    <source>
        <dbReference type="PROSITE" id="PS50042"/>
    </source>
</evidence>
<evidence type="ECO:0000256" key="1">
    <source>
        <dbReference type="ARBA" id="ARBA00023015"/>
    </source>
</evidence>
<dbReference type="InterPro" id="IPR050397">
    <property type="entry name" value="Env_Response_Regulators"/>
</dbReference>
<dbReference type="Gene3D" id="1.10.10.10">
    <property type="entry name" value="Winged helix-like DNA-binding domain superfamily/Winged helix DNA-binding domain"/>
    <property type="match status" value="1"/>
</dbReference>
<dbReference type="InterPro" id="IPR036390">
    <property type="entry name" value="WH_DNA-bd_sf"/>
</dbReference>
<dbReference type="InterPro" id="IPR018490">
    <property type="entry name" value="cNMP-bd_dom_sf"/>
</dbReference>
<dbReference type="InterPro" id="IPR014710">
    <property type="entry name" value="RmlC-like_jellyroll"/>
</dbReference>
<dbReference type="CDD" id="cd00038">
    <property type="entry name" value="CAP_ED"/>
    <property type="match status" value="1"/>
</dbReference>
<keyword evidence="3" id="KW-0804">Transcription</keyword>
<dbReference type="Pfam" id="PF00027">
    <property type="entry name" value="cNMP_binding"/>
    <property type="match status" value="1"/>
</dbReference>
<dbReference type="RefSeq" id="WP_249773178.1">
    <property type="nucleotide sequence ID" value="NZ_CP097332.1"/>
</dbReference>
<sequence>MPRSPGPGPATGAELTPVRWAILDAVPAEQARAILAVARCHRIGKGQTVFNEGDKGDCLYLLEAGKIAIRVTTPRGQVATLRVLVAGDVFGELAVISPARRNATAVALEDVTVRTVHRDQMTALRAKNPAVDQVLVQALTAEVRRLSRQLLQTMYVPLPQRIAACLLDLADAYATRTGPVDVPLTQEDIAGLCGTTRPTTNQVLKQLQLDGVIALARGRIVVLDQQALRASADAVSAD</sequence>
<evidence type="ECO:0000256" key="3">
    <source>
        <dbReference type="ARBA" id="ARBA00023163"/>
    </source>
</evidence>
<evidence type="ECO:0000313" key="6">
    <source>
        <dbReference type="EMBL" id="UQX89282.1"/>
    </source>
</evidence>
<accession>A0ABY4R198</accession>
<dbReference type="SMART" id="SM00419">
    <property type="entry name" value="HTH_CRP"/>
    <property type="match status" value="1"/>
</dbReference>
<evidence type="ECO:0000256" key="2">
    <source>
        <dbReference type="ARBA" id="ARBA00023125"/>
    </source>
</evidence>
<evidence type="ECO:0000259" key="5">
    <source>
        <dbReference type="PROSITE" id="PS51063"/>
    </source>
</evidence>
<keyword evidence="7" id="KW-1185">Reference proteome</keyword>
<dbReference type="PANTHER" id="PTHR24567">
    <property type="entry name" value="CRP FAMILY TRANSCRIPTIONAL REGULATORY PROTEIN"/>
    <property type="match status" value="1"/>
</dbReference>
<feature type="domain" description="HTH crp-type" evidence="5">
    <location>
        <begin position="156"/>
        <end position="226"/>
    </location>
</feature>
<dbReference type="InterPro" id="IPR012318">
    <property type="entry name" value="HTH_CRP"/>
</dbReference>
<dbReference type="CDD" id="cd00092">
    <property type="entry name" value="HTH_CRP"/>
    <property type="match status" value="1"/>
</dbReference>